<organism evidence="13 14">
    <name type="scientific">Ignelater luminosus</name>
    <name type="common">Cucubano</name>
    <name type="synonym">Pyrophorus luminosus</name>
    <dbReference type="NCBI Taxonomy" id="2038154"/>
    <lineage>
        <taxon>Eukaryota</taxon>
        <taxon>Metazoa</taxon>
        <taxon>Ecdysozoa</taxon>
        <taxon>Arthropoda</taxon>
        <taxon>Hexapoda</taxon>
        <taxon>Insecta</taxon>
        <taxon>Pterygota</taxon>
        <taxon>Neoptera</taxon>
        <taxon>Endopterygota</taxon>
        <taxon>Coleoptera</taxon>
        <taxon>Polyphaga</taxon>
        <taxon>Elateriformia</taxon>
        <taxon>Elateroidea</taxon>
        <taxon>Elateridae</taxon>
        <taxon>Agrypninae</taxon>
        <taxon>Pyrophorini</taxon>
        <taxon>Ignelater</taxon>
    </lineage>
</organism>
<dbReference type="GO" id="GO:0045504">
    <property type="term" value="F:dynein heavy chain binding"/>
    <property type="evidence" value="ECO:0007669"/>
    <property type="project" value="TreeGrafter"/>
</dbReference>
<evidence type="ECO:0000256" key="12">
    <source>
        <dbReference type="PROSITE-ProRule" id="PRU00221"/>
    </source>
</evidence>
<keyword evidence="4" id="KW-0677">Repeat</keyword>
<sequence length="172" mass="19165">MFIVGVEGGLIVQCSMLGTTTLKGSTKEVPIADPVFKYYEPHEGEINTVRFSPNRQDMFLSTASDSEIRIYIIGQDAPARVIFLEKLLNQICWVPYQEKLVIGCGEKGIIEIFHLISGRSIPNVTSEKVVPTNLLQMDVNKQRCATVAIGNDKGEVQIWNVPWGPFALQKVQ</sequence>
<dbReference type="InterPro" id="IPR036322">
    <property type="entry name" value="WD40_repeat_dom_sf"/>
</dbReference>
<keyword evidence="3 12" id="KW-0853">WD repeat</keyword>
<keyword evidence="14" id="KW-1185">Reference proteome</keyword>
<dbReference type="PROSITE" id="PS50082">
    <property type="entry name" value="WD_REPEATS_2"/>
    <property type="match status" value="1"/>
</dbReference>
<evidence type="ECO:0000313" key="13">
    <source>
        <dbReference type="EMBL" id="KAF2887787.1"/>
    </source>
</evidence>
<evidence type="ECO:0000256" key="7">
    <source>
        <dbReference type="ARBA" id="ARBA00023212"/>
    </source>
</evidence>
<proteinExistence type="predicted"/>
<keyword evidence="8" id="KW-0966">Cell projection</keyword>
<evidence type="ECO:0000256" key="8">
    <source>
        <dbReference type="ARBA" id="ARBA00023273"/>
    </source>
</evidence>
<dbReference type="PANTHER" id="PTHR12442">
    <property type="entry name" value="DYNEIN INTERMEDIATE CHAIN"/>
    <property type="match status" value="1"/>
</dbReference>
<evidence type="ECO:0000256" key="11">
    <source>
        <dbReference type="ARBA" id="ARBA00041557"/>
    </source>
</evidence>
<dbReference type="SUPFAM" id="SSF50978">
    <property type="entry name" value="WD40 repeat-like"/>
    <property type="match status" value="1"/>
</dbReference>
<dbReference type="PANTHER" id="PTHR12442:SF12">
    <property type="entry name" value="DYNEIN AXONEMAL INTERMEDIATE CHAIN 4"/>
    <property type="match status" value="1"/>
</dbReference>
<feature type="repeat" description="WD" evidence="12">
    <location>
        <begin position="39"/>
        <end position="71"/>
    </location>
</feature>
<evidence type="ECO:0000256" key="5">
    <source>
        <dbReference type="ARBA" id="ARBA00022846"/>
    </source>
</evidence>
<accession>A0A8K0G464</accession>
<dbReference type="Gene3D" id="2.130.10.10">
    <property type="entry name" value="YVTN repeat-like/Quinoprotein amine dehydrogenase"/>
    <property type="match status" value="1"/>
</dbReference>
<dbReference type="OrthoDB" id="445052at2759"/>
<evidence type="ECO:0000256" key="1">
    <source>
        <dbReference type="ARBA" id="ARBA00004611"/>
    </source>
</evidence>
<evidence type="ECO:0000256" key="3">
    <source>
        <dbReference type="ARBA" id="ARBA00022574"/>
    </source>
</evidence>
<dbReference type="AlphaFoldDB" id="A0A8K0G464"/>
<dbReference type="InterPro" id="IPR050687">
    <property type="entry name" value="Dynein_IC"/>
</dbReference>
<dbReference type="InterPro" id="IPR001680">
    <property type="entry name" value="WD40_rpt"/>
</dbReference>
<keyword evidence="7" id="KW-0206">Cytoskeleton</keyword>
<keyword evidence="5" id="KW-0282">Flagellum</keyword>
<evidence type="ECO:0000256" key="4">
    <source>
        <dbReference type="ARBA" id="ARBA00022737"/>
    </source>
</evidence>
<evidence type="ECO:0000313" key="14">
    <source>
        <dbReference type="Proteomes" id="UP000801492"/>
    </source>
</evidence>
<evidence type="ECO:0000256" key="6">
    <source>
        <dbReference type="ARBA" id="ARBA00023069"/>
    </source>
</evidence>
<dbReference type="GO" id="GO:0003341">
    <property type="term" value="P:cilium movement"/>
    <property type="evidence" value="ECO:0007669"/>
    <property type="project" value="TreeGrafter"/>
</dbReference>
<evidence type="ECO:0000256" key="10">
    <source>
        <dbReference type="ARBA" id="ARBA00040002"/>
    </source>
</evidence>
<keyword evidence="6" id="KW-0969">Cilium</keyword>
<dbReference type="GO" id="GO:0120293">
    <property type="term" value="C:dynein axonemal particle"/>
    <property type="evidence" value="ECO:0007669"/>
    <property type="project" value="UniProtKB-SubCell"/>
</dbReference>
<gene>
    <name evidence="13" type="ORF">ILUMI_18386</name>
</gene>
<dbReference type="InterPro" id="IPR015943">
    <property type="entry name" value="WD40/YVTN_repeat-like_dom_sf"/>
</dbReference>
<name>A0A8K0G464_IGNLU</name>
<dbReference type="EMBL" id="VTPC01081792">
    <property type="protein sequence ID" value="KAF2887787.1"/>
    <property type="molecule type" value="Genomic_DNA"/>
</dbReference>
<evidence type="ECO:0000256" key="9">
    <source>
        <dbReference type="ARBA" id="ARBA00024190"/>
    </source>
</evidence>
<comment type="caution">
    <text evidence="13">The sequence shown here is derived from an EMBL/GenBank/DDBJ whole genome shotgun (WGS) entry which is preliminary data.</text>
</comment>
<dbReference type="GO" id="GO:0045503">
    <property type="term" value="F:dynein light chain binding"/>
    <property type="evidence" value="ECO:0007669"/>
    <property type="project" value="TreeGrafter"/>
</dbReference>
<dbReference type="Proteomes" id="UP000801492">
    <property type="component" value="Unassembled WGS sequence"/>
</dbReference>
<keyword evidence="2" id="KW-0963">Cytoplasm</keyword>
<dbReference type="GO" id="GO:0005858">
    <property type="term" value="C:axonemal dynein complex"/>
    <property type="evidence" value="ECO:0007669"/>
    <property type="project" value="TreeGrafter"/>
</dbReference>
<evidence type="ECO:0000256" key="2">
    <source>
        <dbReference type="ARBA" id="ARBA00022490"/>
    </source>
</evidence>
<comment type="subcellular location">
    <subcellularLocation>
        <location evidence="1">Cytoplasm</location>
        <location evidence="1">Cytoskeleton</location>
        <location evidence="1">Flagellum axoneme</location>
    </subcellularLocation>
    <subcellularLocation>
        <location evidence="9">Dynein axonemal particle</location>
    </subcellularLocation>
</comment>
<reference evidence="13" key="1">
    <citation type="submission" date="2019-08" db="EMBL/GenBank/DDBJ databases">
        <title>The genome of the North American firefly Photinus pyralis.</title>
        <authorList>
            <consortium name="Photinus pyralis genome working group"/>
            <person name="Fallon T.R."/>
            <person name="Sander Lower S.E."/>
            <person name="Weng J.-K."/>
        </authorList>
    </citation>
    <scope>NUCLEOTIDE SEQUENCE</scope>
    <source>
        <strain evidence="13">TRF0915ILg1</strain>
        <tissue evidence="13">Whole body</tissue>
    </source>
</reference>
<protein>
    <recommendedName>
        <fullName evidence="10">Dynein axonemal intermediate chain 4</fullName>
    </recommendedName>
    <alternativeName>
        <fullName evidence="11">WD repeat-containing protein 78</fullName>
    </alternativeName>
</protein>